<evidence type="ECO:0000313" key="2">
    <source>
        <dbReference type="EMBL" id="KAJ1176696.1"/>
    </source>
</evidence>
<dbReference type="Gene3D" id="1.20.5.340">
    <property type="match status" value="1"/>
</dbReference>
<dbReference type="Proteomes" id="UP001066276">
    <property type="component" value="Chromosome 3_2"/>
</dbReference>
<protein>
    <submittedName>
        <fullName evidence="2">Uncharacterized protein</fullName>
    </submittedName>
</protein>
<dbReference type="AlphaFoldDB" id="A0AAV7TKN3"/>
<gene>
    <name evidence="2" type="ORF">NDU88_001964</name>
</gene>
<organism evidence="2 3">
    <name type="scientific">Pleurodeles waltl</name>
    <name type="common">Iberian ribbed newt</name>
    <dbReference type="NCBI Taxonomy" id="8319"/>
    <lineage>
        <taxon>Eukaryota</taxon>
        <taxon>Metazoa</taxon>
        <taxon>Chordata</taxon>
        <taxon>Craniata</taxon>
        <taxon>Vertebrata</taxon>
        <taxon>Euteleostomi</taxon>
        <taxon>Amphibia</taxon>
        <taxon>Batrachia</taxon>
        <taxon>Caudata</taxon>
        <taxon>Salamandroidea</taxon>
        <taxon>Salamandridae</taxon>
        <taxon>Pleurodelinae</taxon>
        <taxon>Pleurodeles</taxon>
    </lineage>
</organism>
<feature type="compositionally biased region" description="Basic residues" evidence="1">
    <location>
        <begin position="105"/>
        <end position="115"/>
    </location>
</feature>
<sequence>MERILQEISAVGCRLVGMDNAITSLTTETKSMRLDIAGFQSRMTGLEQRVTTMECHINANQDRDQELLYLRSKLIDVAPPDYCLSPTTCSDPITPPSGPGIHTISGRRIRGPFNS</sequence>
<feature type="region of interest" description="Disordered" evidence="1">
    <location>
        <begin position="88"/>
        <end position="115"/>
    </location>
</feature>
<comment type="caution">
    <text evidence="2">The sequence shown here is derived from an EMBL/GenBank/DDBJ whole genome shotgun (WGS) entry which is preliminary data.</text>
</comment>
<proteinExistence type="predicted"/>
<dbReference type="EMBL" id="JANPWB010000006">
    <property type="protein sequence ID" value="KAJ1176696.1"/>
    <property type="molecule type" value="Genomic_DNA"/>
</dbReference>
<name>A0AAV7TKN3_PLEWA</name>
<evidence type="ECO:0000313" key="3">
    <source>
        <dbReference type="Proteomes" id="UP001066276"/>
    </source>
</evidence>
<reference evidence="2" key="1">
    <citation type="journal article" date="2022" name="bioRxiv">
        <title>Sequencing and chromosome-scale assembly of the giantPleurodeles waltlgenome.</title>
        <authorList>
            <person name="Brown T."/>
            <person name="Elewa A."/>
            <person name="Iarovenko S."/>
            <person name="Subramanian E."/>
            <person name="Araus A.J."/>
            <person name="Petzold A."/>
            <person name="Susuki M."/>
            <person name="Suzuki K.-i.T."/>
            <person name="Hayashi T."/>
            <person name="Toyoda A."/>
            <person name="Oliveira C."/>
            <person name="Osipova E."/>
            <person name="Leigh N.D."/>
            <person name="Simon A."/>
            <person name="Yun M.H."/>
        </authorList>
    </citation>
    <scope>NUCLEOTIDE SEQUENCE</scope>
    <source>
        <strain evidence="2">20211129_DDA</strain>
        <tissue evidence="2">Liver</tissue>
    </source>
</reference>
<accession>A0AAV7TKN3</accession>
<evidence type="ECO:0000256" key="1">
    <source>
        <dbReference type="SAM" id="MobiDB-lite"/>
    </source>
</evidence>
<keyword evidence="3" id="KW-1185">Reference proteome</keyword>